<name>A0AA39W3U3_9PEZI</name>
<proteinExistence type="predicted"/>
<sequence length="226" mass="24189">MAHGQTKYASSANSLLCNGISNSRRSIAIKKEIGSSSQIGGDIEVVVCTFEVLIVSSSGSLKGPQGTGQRGPRRNCRSVAGQQGKRGQDESVRYGSPMGPTAGQRRKLPLRRSRGYLDVAGGHGGDDDDVPTMAVSRVDRSVVARDADQCAGLACTLGEEVGVLAPVAGNRSRWKLDRVTDNLGEKFANSHEGPKQEKMQAIREVKKKKNFLESLTAISLIGTWQH</sequence>
<organism evidence="2 3">
    <name type="scientific">Bombardia bombarda</name>
    <dbReference type="NCBI Taxonomy" id="252184"/>
    <lineage>
        <taxon>Eukaryota</taxon>
        <taxon>Fungi</taxon>
        <taxon>Dikarya</taxon>
        <taxon>Ascomycota</taxon>
        <taxon>Pezizomycotina</taxon>
        <taxon>Sordariomycetes</taxon>
        <taxon>Sordariomycetidae</taxon>
        <taxon>Sordariales</taxon>
        <taxon>Lasiosphaeriaceae</taxon>
        <taxon>Bombardia</taxon>
    </lineage>
</organism>
<feature type="region of interest" description="Disordered" evidence="1">
    <location>
        <begin position="59"/>
        <end position="108"/>
    </location>
</feature>
<comment type="caution">
    <text evidence="2">The sequence shown here is derived from an EMBL/GenBank/DDBJ whole genome shotgun (WGS) entry which is preliminary data.</text>
</comment>
<evidence type="ECO:0000313" key="3">
    <source>
        <dbReference type="Proteomes" id="UP001174934"/>
    </source>
</evidence>
<evidence type="ECO:0000313" key="2">
    <source>
        <dbReference type="EMBL" id="KAK0609714.1"/>
    </source>
</evidence>
<accession>A0AA39W3U3</accession>
<dbReference type="AlphaFoldDB" id="A0AA39W3U3"/>
<dbReference type="EMBL" id="JAULSR010000012">
    <property type="protein sequence ID" value="KAK0609714.1"/>
    <property type="molecule type" value="Genomic_DNA"/>
</dbReference>
<evidence type="ECO:0000256" key="1">
    <source>
        <dbReference type="SAM" id="MobiDB-lite"/>
    </source>
</evidence>
<reference evidence="2" key="1">
    <citation type="submission" date="2023-06" db="EMBL/GenBank/DDBJ databases">
        <title>Genome-scale phylogeny and comparative genomics of the fungal order Sordariales.</title>
        <authorList>
            <consortium name="Lawrence Berkeley National Laboratory"/>
            <person name="Hensen N."/>
            <person name="Bonometti L."/>
            <person name="Westerberg I."/>
            <person name="Brannstrom I.O."/>
            <person name="Guillou S."/>
            <person name="Cros-Aarteil S."/>
            <person name="Calhoun S."/>
            <person name="Haridas S."/>
            <person name="Kuo A."/>
            <person name="Mondo S."/>
            <person name="Pangilinan J."/>
            <person name="Riley R."/>
            <person name="LaButti K."/>
            <person name="Andreopoulos B."/>
            <person name="Lipzen A."/>
            <person name="Chen C."/>
            <person name="Yanf M."/>
            <person name="Daum C."/>
            <person name="Ng V."/>
            <person name="Clum A."/>
            <person name="Steindorff A."/>
            <person name="Ohm R."/>
            <person name="Martin F."/>
            <person name="Silar P."/>
            <person name="Natvig D."/>
            <person name="Lalanne C."/>
            <person name="Gautier V."/>
            <person name="Ament-velasquez S.L."/>
            <person name="Kruys A."/>
            <person name="Hutchinson M.I."/>
            <person name="Powell A.J."/>
            <person name="Barry K."/>
            <person name="Miller A.N."/>
            <person name="Grigoriev I.V."/>
            <person name="Debuchy R."/>
            <person name="Gladieux P."/>
            <person name="Thoren M.H."/>
            <person name="Johannesson H."/>
        </authorList>
    </citation>
    <scope>NUCLEOTIDE SEQUENCE</scope>
    <source>
        <strain evidence="2">SMH3391-2</strain>
    </source>
</reference>
<keyword evidence="3" id="KW-1185">Reference proteome</keyword>
<gene>
    <name evidence="2" type="ORF">B0T17DRAFT_512549</name>
</gene>
<protein>
    <submittedName>
        <fullName evidence="2">Uncharacterized protein</fullName>
    </submittedName>
</protein>
<dbReference type="Proteomes" id="UP001174934">
    <property type="component" value="Unassembled WGS sequence"/>
</dbReference>